<evidence type="ECO:0000313" key="2">
    <source>
        <dbReference type="EMBL" id="MDX8305550.1"/>
    </source>
</evidence>
<comment type="caution">
    <text evidence="2">The sequence shown here is derived from an EMBL/GenBank/DDBJ whole genome shotgun (WGS) entry which is preliminary data.</text>
</comment>
<evidence type="ECO:0000259" key="1">
    <source>
        <dbReference type="PROSITE" id="PS50075"/>
    </source>
</evidence>
<accession>A0AAW9FJ91</accession>
<protein>
    <submittedName>
        <fullName evidence="2">Phosphopantetheine-binding protein</fullName>
    </submittedName>
</protein>
<dbReference type="EMBL" id="JAVRAF010000021">
    <property type="protein sequence ID" value="MDX8305550.1"/>
    <property type="molecule type" value="Genomic_DNA"/>
</dbReference>
<sequence>MDRIETIVIKAIVELLEIGDRETVTRETRLQDLGIDSALMLELFLMVEDNVPDVEIDPAKLRPEHFSTVESLTAFVASTSQEEAA</sequence>
<dbReference type="RefSeq" id="WP_320203671.1">
    <property type="nucleotide sequence ID" value="NZ_CP192785.1"/>
</dbReference>
<dbReference type="InterPro" id="IPR009081">
    <property type="entry name" value="PP-bd_ACP"/>
</dbReference>
<dbReference type="AlphaFoldDB" id="A0AAW9FJ91"/>
<organism evidence="2">
    <name type="scientific">Agrobacterium rosae</name>
    <dbReference type="NCBI Taxonomy" id="1972867"/>
    <lineage>
        <taxon>Bacteria</taxon>
        <taxon>Pseudomonadati</taxon>
        <taxon>Pseudomonadota</taxon>
        <taxon>Alphaproteobacteria</taxon>
        <taxon>Hyphomicrobiales</taxon>
        <taxon>Rhizobiaceae</taxon>
        <taxon>Rhizobium/Agrobacterium group</taxon>
        <taxon>Agrobacterium</taxon>
    </lineage>
</organism>
<dbReference type="Gene3D" id="1.10.1200.10">
    <property type="entry name" value="ACP-like"/>
    <property type="match status" value="1"/>
</dbReference>
<dbReference type="Pfam" id="PF00550">
    <property type="entry name" value="PP-binding"/>
    <property type="match status" value="1"/>
</dbReference>
<dbReference type="InterPro" id="IPR036736">
    <property type="entry name" value="ACP-like_sf"/>
</dbReference>
<gene>
    <name evidence="2" type="ORF">RMR22_25250</name>
</gene>
<proteinExistence type="predicted"/>
<dbReference type="SUPFAM" id="SSF47336">
    <property type="entry name" value="ACP-like"/>
    <property type="match status" value="1"/>
</dbReference>
<dbReference type="PROSITE" id="PS50075">
    <property type="entry name" value="CARRIER"/>
    <property type="match status" value="1"/>
</dbReference>
<feature type="domain" description="Carrier" evidence="1">
    <location>
        <begin position="2"/>
        <end position="80"/>
    </location>
</feature>
<name>A0AAW9FJ91_9HYPH</name>
<reference evidence="2" key="1">
    <citation type="journal article" date="2023" name="Phytobiomes J">
        <title>Deciphering the key players within the bacterial microbiota associated with aerial crown gall tumors on rhododendron: Insights into the gallobiome.</title>
        <authorList>
            <person name="Kuzmanovic N."/>
            <person name="Nesme J."/>
            <person name="Wolf J."/>
            <person name="Neumann-Schaal M."/>
            <person name="Petersen J."/>
            <person name="Fernandez-Gnecco G."/>
            <person name="Sproeer C."/>
            <person name="Bunk B."/>
            <person name="Overmann J."/>
            <person name="Sorensen S.J."/>
            <person name="Idczak E."/>
            <person name="Smalla K."/>
        </authorList>
    </citation>
    <scope>NUCLEOTIDE SEQUENCE</scope>
    <source>
        <strain evidence="2">Rho-11.1</strain>
    </source>
</reference>